<dbReference type="AlphaFoldDB" id="A0A0E9Y134"/>
<sequence length="48" mass="5506">MLQLTECCSPAAILFCIMYLTVSCHTEWRKTQTAVARKLQLIIYSINV</sequence>
<proteinExistence type="predicted"/>
<dbReference type="EMBL" id="GBXM01000904">
    <property type="protein sequence ID" value="JAI07674.1"/>
    <property type="molecule type" value="Transcribed_RNA"/>
</dbReference>
<accession>A0A0E9Y134</accession>
<name>A0A0E9Y134_ANGAN</name>
<evidence type="ECO:0000313" key="1">
    <source>
        <dbReference type="EMBL" id="JAI07674.1"/>
    </source>
</evidence>
<reference evidence="1" key="1">
    <citation type="submission" date="2014-11" db="EMBL/GenBank/DDBJ databases">
        <authorList>
            <person name="Amaro Gonzalez C."/>
        </authorList>
    </citation>
    <scope>NUCLEOTIDE SEQUENCE</scope>
</reference>
<organism evidence="1">
    <name type="scientific">Anguilla anguilla</name>
    <name type="common">European freshwater eel</name>
    <name type="synonym">Muraena anguilla</name>
    <dbReference type="NCBI Taxonomy" id="7936"/>
    <lineage>
        <taxon>Eukaryota</taxon>
        <taxon>Metazoa</taxon>
        <taxon>Chordata</taxon>
        <taxon>Craniata</taxon>
        <taxon>Vertebrata</taxon>
        <taxon>Euteleostomi</taxon>
        <taxon>Actinopterygii</taxon>
        <taxon>Neopterygii</taxon>
        <taxon>Teleostei</taxon>
        <taxon>Anguilliformes</taxon>
        <taxon>Anguillidae</taxon>
        <taxon>Anguilla</taxon>
    </lineage>
</organism>
<protein>
    <submittedName>
        <fullName evidence="1">Uncharacterized protein</fullName>
    </submittedName>
</protein>
<reference evidence="1" key="2">
    <citation type="journal article" date="2015" name="Fish Shellfish Immunol.">
        <title>Early steps in the European eel (Anguilla anguilla)-Vibrio vulnificus interaction in the gills: Role of the RtxA13 toxin.</title>
        <authorList>
            <person name="Callol A."/>
            <person name="Pajuelo D."/>
            <person name="Ebbesson L."/>
            <person name="Teles M."/>
            <person name="MacKenzie S."/>
            <person name="Amaro C."/>
        </authorList>
    </citation>
    <scope>NUCLEOTIDE SEQUENCE</scope>
</reference>